<accession>A0A6C0FI21</accession>
<protein>
    <recommendedName>
        <fullName evidence="1">Deoxynucleoside kinase domain-containing protein</fullName>
    </recommendedName>
</protein>
<dbReference type="PANTHER" id="PTHR10513:SF35">
    <property type="entry name" value="DEOXYADENOSINE KINASE"/>
    <property type="match status" value="1"/>
</dbReference>
<dbReference type="Pfam" id="PF01712">
    <property type="entry name" value="dNK"/>
    <property type="match status" value="1"/>
</dbReference>
<sequence length="212" mass="25283">MIFSIEGNIGSGKSTFVEDLRNKLPKTMKGRELIFLQEPVELWREINDGNKDIIQLFYEDKNKYAFSFQMLAYITRLNIINDVLNKNPGAVIISERSVYTDCNVFAQMLHDQNLINKAEFQIYKLWFDSFEKNLNKHRFIFLNTNCQECMNRIKKRNRTGEQEINANYVEACEYYHTEWLKKYDSEIVCMLDDNLLIEDKVKVMYDYINSFL</sequence>
<evidence type="ECO:0000313" key="2">
    <source>
        <dbReference type="EMBL" id="QHT38495.1"/>
    </source>
</evidence>
<dbReference type="GO" id="GO:0005524">
    <property type="term" value="F:ATP binding"/>
    <property type="evidence" value="ECO:0007669"/>
    <property type="project" value="InterPro"/>
</dbReference>
<reference evidence="2" key="1">
    <citation type="journal article" date="2020" name="Nature">
        <title>Giant virus diversity and host interactions through global metagenomics.</title>
        <authorList>
            <person name="Schulz F."/>
            <person name="Roux S."/>
            <person name="Paez-Espino D."/>
            <person name="Jungbluth S."/>
            <person name="Walsh D.A."/>
            <person name="Denef V.J."/>
            <person name="McMahon K.D."/>
            <person name="Konstantinidis K.T."/>
            <person name="Eloe-Fadrosh E.A."/>
            <person name="Kyrpides N.C."/>
            <person name="Woyke T."/>
        </authorList>
    </citation>
    <scope>NUCLEOTIDE SEQUENCE</scope>
    <source>
        <strain evidence="2">GVMAG-S-ERX556101-89</strain>
    </source>
</reference>
<dbReference type="Gene3D" id="3.40.50.300">
    <property type="entry name" value="P-loop containing nucleotide triphosphate hydrolases"/>
    <property type="match status" value="1"/>
</dbReference>
<dbReference type="InterPro" id="IPR002624">
    <property type="entry name" value="DCK/DGK"/>
</dbReference>
<dbReference type="GO" id="GO:0019136">
    <property type="term" value="F:deoxynucleoside kinase activity"/>
    <property type="evidence" value="ECO:0007669"/>
    <property type="project" value="InterPro"/>
</dbReference>
<dbReference type="PANTHER" id="PTHR10513">
    <property type="entry name" value="DEOXYNUCLEOSIDE KINASE"/>
    <property type="match status" value="1"/>
</dbReference>
<dbReference type="PIRSF" id="PIRSF000705">
    <property type="entry name" value="DNK"/>
    <property type="match status" value="1"/>
</dbReference>
<organism evidence="2">
    <name type="scientific">viral metagenome</name>
    <dbReference type="NCBI Taxonomy" id="1070528"/>
    <lineage>
        <taxon>unclassified sequences</taxon>
        <taxon>metagenomes</taxon>
        <taxon>organismal metagenomes</taxon>
    </lineage>
</organism>
<proteinExistence type="predicted"/>
<name>A0A6C0FI21_9ZZZZ</name>
<dbReference type="GO" id="GO:0005737">
    <property type="term" value="C:cytoplasm"/>
    <property type="evidence" value="ECO:0007669"/>
    <property type="project" value="TreeGrafter"/>
</dbReference>
<dbReference type="AlphaFoldDB" id="A0A6C0FI21"/>
<dbReference type="InterPro" id="IPR027417">
    <property type="entry name" value="P-loop_NTPase"/>
</dbReference>
<dbReference type="InterPro" id="IPR031314">
    <property type="entry name" value="DNK_dom"/>
</dbReference>
<dbReference type="SUPFAM" id="SSF52540">
    <property type="entry name" value="P-loop containing nucleoside triphosphate hydrolases"/>
    <property type="match status" value="1"/>
</dbReference>
<evidence type="ECO:0000259" key="1">
    <source>
        <dbReference type="Pfam" id="PF01712"/>
    </source>
</evidence>
<feature type="domain" description="Deoxynucleoside kinase" evidence="1">
    <location>
        <begin position="3"/>
        <end position="197"/>
    </location>
</feature>
<dbReference type="EMBL" id="MN738831">
    <property type="protein sequence ID" value="QHT38495.1"/>
    <property type="molecule type" value="Genomic_DNA"/>
</dbReference>
<dbReference type="InterPro" id="IPR050566">
    <property type="entry name" value="Deoxyribonucleoside_kinase"/>
</dbReference>